<evidence type="ECO:0008006" key="3">
    <source>
        <dbReference type="Google" id="ProtNLM"/>
    </source>
</evidence>
<dbReference type="AlphaFoldDB" id="A0A537K2T1"/>
<evidence type="ECO:0000313" key="2">
    <source>
        <dbReference type="Proteomes" id="UP000318509"/>
    </source>
</evidence>
<dbReference type="EMBL" id="VBAK01000115">
    <property type="protein sequence ID" value="TMI90095.1"/>
    <property type="molecule type" value="Genomic_DNA"/>
</dbReference>
<comment type="caution">
    <text evidence="1">The sequence shown here is derived from an EMBL/GenBank/DDBJ whole genome shotgun (WGS) entry which is preliminary data.</text>
</comment>
<name>A0A537K2T1_9BACT</name>
<organism evidence="1 2">
    <name type="scientific">Candidatus Segetimicrobium genomatis</name>
    <dbReference type="NCBI Taxonomy" id="2569760"/>
    <lineage>
        <taxon>Bacteria</taxon>
        <taxon>Bacillati</taxon>
        <taxon>Candidatus Sysuimicrobiota</taxon>
        <taxon>Candidatus Sysuimicrobiia</taxon>
        <taxon>Candidatus Sysuimicrobiales</taxon>
        <taxon>Candidatus Segetimicrobiaceae</taxon>
        <taxon>Candidatus Segetimicrobium</taxon>
    </lineage>
</organism>
<reference evidence="1 2" key="1">
    <citation type="journal article" date="2019" name="Nat. Microbiol.">
        <title>Mediterranean grassland soil C-N compound turnover is dependent on rainfall and depth, and is mediated by genomically divergent microorganisms.</title>
        <authorList>
            <person name="Diamond S."/>
            <person name="Andeer P.F."/>
            <person name="Li Z."/>
            <person name="Crits-Christoph A."/>
            <person name="Burstein D."/>
            <person name="Anantharaman K."/>
            <person name="Lane K.R."/>
            <person name="Thomas B.C."/>
            <person name="Pan C."/>
            <person name="Northen T.R."/>
            <person name="Banfield J.F."/>
        </authorList>
    </citation>
    <scope>NUCLEOTIDE SEQUENCE [LARGE SCALE GENOMIC DNA]</scope>
    <source>
        <strain evidence="1">NP_3</strain>
    </source>
</reference>
<protein>
    <recommendedName>
        <fullName evidence="3">DOD-type homing endonuclease domain-containing protein</fullName>
    </recommendedName>
</protein>
<evidence type="ECO:0000313" key="1">
    <source>
        <dbReference type="EMBL" id="TMI90095.1"/>
    </source>
</evidence>
<proteinExistence type="predicted"/>
<dbReference type="Proteomes" id="UP000318509">
    <property type="component" value="Unassembled WGS sequence"/>
</dbReference>
<gene>
    <name evidence="1" type="ORF">E6H00_07850</name>
</gene>
<sequence>MRLRAPTEQMLEWRERTARFRSAARQGKTPGEIAELHDLPLAAVERVLAPIEHPRISDPVRLLRGHSSLPGTAPADIQLYWLGFLMVAGHIWGQGSSLALVVTLGEESRKYIATFTADITLDRIHCEFCYSSTVGWQVYLRDQGLCKALFPWGVPSDLHGDDSALLDDLPKEFAIPFICGYVDGNKSFASSSDRPGSDGFTVRGTAAVLARINSMVERHWGVSGRIVTSPGDRSALKFSNPVGRALHSQLDTFTSRSRA</sequence>
<accession>A0A537K2T1</accession>